<name>A0ABW6RTU0_9NOCA</name>
<comment type="caution">
    <text evidence="3">The sequence shown here is derived from an EMBL/GenBank/DDBJ whole genome shotgun (WGS) entry which is preliminary data.</text>
</comment>
<proteinExistence type="predicted"/>
<feature type="region of interest" description="Disordered" evidence="1">
    <location>
        <begin position="1"/>
        <end position="58"/>
    </location>
</feature>
<dbReference type="InterPro" id="IPR025443">
    <property type="entry name" value="DUF4307"/>
</dbReference>
<evidence type="ECO:0000313" key="3">
    <source>
        <dbReference type="EMBL" id="MFF3566389.1"/>
    </source>
</evidence>
<keyword evidence="2" id="KW-1133">Transmembrane helix</keyword>
<protein>
    <submittedName>
        <fullName evidence="3">DUF4307 domain-containing protein</fullName>
    </submittedName>
</protein>
<reference evidence="3 4" key="1">
    <citation type="submission" date="2024-10" db="EMBL/GenBank/DDBJ databases">
        <title>The Natural Products Discovery Center: Release of the First 8490 Sequenced Strains for Exploring Actinobacteria Biosynthetic Diversity.</title>
        <authorList>
            <person name="Kalkreuter E."/>
            <person name="Kautsar S.A."/>
            <person name="Yang D."/>
            <person name="Bader C.D."/>
            <person name="Teijaro C.N."/>
            <person name="Fluegel L."/>
            <person name="Davis C.M."/>
            <person name="Simpson J.R."/>
            <person name="Lauterbach L."/>
            <person name="Steele A.D."/>
            <person name="Gui C."/>
            <person name="Meng S."/>
            <person name="Li G."/>
            <person name="Viehrig K."/>
            <person name="Ye F."/>
            <person name="Su P."/>
            <person name="Kiefer A.F."/>
            <person name="Nichols A."/>
            <person name="Cepeda A.J."/>
            <person name="Yan W."/>
            <person name="Fan B."/>
            <person name="Jiang Y."/>
            <person name="Adhikari A."/>
            <person name="Zheng C.-J."/>
            <person name="Schuster L."/>
            <person name="Cowan T.M."/>
            <person name="Smanski M.J."/>
            <person name="Chevrette M.G."/>
            <person name="De Carvalho L.P.S."/>
            <person name="Shen B."/>
        </authorList>
    </citation>
    <scope>NUCLEOTIDE SEQUENCE [LARGE SCALE GENOMIC DNA]</scope>
    <source>
        <strain evidence="3 4">NPDC002593</strain>
    </source>
</reference>
<keyword evidence="2" id="KW-0472">Membrane</keyword>
<dbReference type="Pfam" id="PF14155">
    <property type="entry name" value="DUF4307"/>
    <property type="match status" value="1"/>
</dbReference>
<feature type="transmembrane region" description="Helical" evidence="2">
    <location>
        <begin position="67"/>
        <end position="88"/>
    </location>
</feature>
<evidence type="ECO:0000256" key="2">
    <source>
        <dbReference type="SAM" id="Phobius"/>
    </source>
</evidence>
<dbReference type="EMBL" id="JBIAQY010000001">
    <property type="protein sequence ID" value="MFF3566389.1"/>
    <property type="molecule type" value="Genomic_DNA"/>
</dbReference>
<evidence type="ECO:0000256" key="1">
    <source>
        <dbReference type="SAM" id="MobiDB-lite"/>
    </source>
</evidence>
<accession>A0ABW6RTU0</accession>
<feature type="compositionally biased region" description="Polar residues" evidence="1">
    <location>
        <begin position="28"/>
        <end position="50"/>
    </location>
</feature>
<sequence length="186" mass="19497">MSERSERTTSADEPSPAPEPGVGEAGANSDSDTGDQASTTEGSHTASRPGSGSVGDRYGKASTRRRWVLPVLSVGVVVLGLIIAYIGYKQFGPKDIDPEQLGYTVINDSTVEAHFKVTRTHPERAAVCFVRAMDSNGSEVGRREVLIAPSSSGTVELKTIVRSVARPAASDIYGCGGTVPAYLRAG</sequence>
<feature type="compositionally biased region" description="Basic and acidic residues" evidence="1">
    <location>
        <begin position="1"/>
        <end position="10"/>
    </location>
</feature>
<evidence type="ECO:0000313" key="4">
    <source>
        <dbReference type="Proteomes" id="UP001601992"/>
    </source>
</evidence>
<dbReference type="Proteomes" id="UP001601992">
    <property type="component" value="Unassembled WGS sequence"/>
</dbReference>
<organism evidence="3 4">
    <name type="scientific">Nocardia jiangxiensis</name>
    <dbReference type="NCBI Taxonomy" id="282685"/>
    <lineage>
        <taxon>Bacteria</taxon>
        <taxon>Bacillati</taxon>
        <taxon>Actinomycetota</taxon>
        <taxon>Actinomycetes</taxon>
        <taxon>Mycobacteriales</taxon>
        <taxon>Nocardiaceae</taxon>
        <taxon>Nocardia</taxon>
    </lineage>
</organism>
<gene>
    <name evidence="3" type="ORF">ACFYXQ_01250</name>
</gene>
<keyword evidence="4" id="KW-1185">Reference proteome</keyword>
<keyword evidence="2" id="KW-0812">Transmembrane</keyword>
<dbReference type="RefSeq" id="WP_083895975.1">
    <property type="nucleotide sequence ID" value="NZ_JBIAQY010000001.1"/>
</dbReference>